<dbReference type="Proteomes" id="UP000006443">
    <property type="component" value="Unassembled WGS sequence"/>
</dbReference>
<protein>
    <recommendedName>
        <fullName evidence="12">Imidazole glycerol phosphate synthase subunit HisH</fullName>
        <ecNumber evidence="12">4.3.2.10</ecNumber>
    </recommendedName>
    <alternativeName>
        <fullName evidence="12">IGP synthase glutaminase subunit</fullName>
        <ecNumber evidence="12">3.5.1.2</ecNumber>
    </alternativeName>
    <alternativeName>
        <fullName evidence="12">IGP synthase subunit HisH</fullName>
    </alternativeName>
    <alternativeName>
        <fullName evidence="12">ImGP synthase subunit HisH</fullName>
        <shortName evidence="12">IGPS subunit HisH</shortName>
    </alternativeName>
</protein>
<dbReference type="STRING" id="555088.DealDRAFT_1406"/>
<dbReference type="HAMAP" id="MF_00278">
    <property type="entry name" value="HisH"/>
    <property type="match status" value="1"/>
</dbReference>
<dbReference type="PIRSF" id="PIRSF000495">
    <property type="entry name" value="Amidotransf_hisH"/>
    <property type="match status" value="1"/>
</dbReference>
<dbReference type="Pfam" id="PF00117">
    <property type="entry name" value="GATase"/>
    <property type="match status" value="1"/>
</dbReference>
<comment type="subunit">
    <text evidence="3 12">Heterodimer of HisH and HisF.</text>
</comment>
<comment type="pathway">
    <text evidence="2 12">Amino-acid biosynthesis; L-histidine biosynthesis; L-histidine from 5-phospho-alpha-D-ribose 1-diphosphate: step 5/9.</text>
</comment>
<keyword evidence="8 12" id="KW-0368">Histidine biosynthesis</keyword>
<dbReference type="OrthoDB" id="9807137at2"/>
<dbReference type="EMBL" id="ACJM01000006">
    <property type="protein sequence ID" value="EEG77686.1"/>
    <property type="molecule type" value="Genomic_DNA"/>
</dbReference>
<evidence type="ECO:0000256" key="2">
    <source>
        <dbReference type="ARBA" id="ARBA00005091"/>
    </source>
</evidence>
<keyword evidence="9 12" id="KW-0456">Lyase</keyword>
<dbReference type="NCBIfam" id="TIGR01855">
    <property type="entry name" value="IMP_synth_hisH"/>
    <property type="match status" value="1"/>
</dbReference>
<dbReference type="GO" id="GO:0000105">
    <property type="term" value="P:L-histidine biosynthetic process"/>
    <property type="evidence" value="ECO:0007669"/>
    <property type="project" value="UniProtKB-UniRule"/>
</dbReference>
<dbReference type="SUPFAM" id="SSF52317">
    <property type="entry name" value="Class I glutamine amidotransferase-like"/>
    <property type="match status" value="1"/>
</dbReference>
<dbReference type="EC" id="3.5.1.2" evidence="12"/>
<evidence type="ECO:0000313" key="16">
    <source>
        <dbReference type="Proteomes" id="UP000006443"/>
    </source>
</evidence>
<feature type="active site" evidence="12 13">
    <location>
        <position position="183"/>
    </location>
</feature>
<comment type="function">
    <text evidence="12">IGPS catalyzes the conversion of PRFAR and glutamine to IGP, AICAR and glutamate. The HisH subunit catalyzes the hydrolysis of glutamine to glutamate and ammonia as part of the synthesis of IGP and AICAR. The resulting ammonia molecule is channeled to the active site of HisF.</text>
</comment>
<evidence type="ECO:0000256" key="10">
    <source>
        <dbReference type="ARBA" id="ARBA00047838"/>
    </source>
</evidence>
<evidence type="ECO:0000256" key="1">
    <source>
        <dbReference type="ARBA" id="ARBA00004496"/>
    </source>
</evidence>
<comment type="catalytic activity">
    <reaction evidence="11 12">
        <text>L-glutamine + H2O = L-glutamate + NH4(+)</text>
        <dbReference type="Rhea" id="RHEA:15889"/>
        <dbReference type="ChEBI" id="CHEBI:15377"/>
        <dbReference type="ChEBI" id="CHEBI:28938"/>
        <dbReference type="ChEBI" id="CHEBI:29985"/>
        <dbReference type="ChEBI" id="CHEBI:58359"/>
        <dbReference type="EC" id="3.5.1.2"/>
    </reaction>
</comment>
<evidence type="ECO:0000256" key="7">
    <source>
        <dbReference type="ARBA" id="ARBA00022962"/>
    </source>
</evidence>
<evidence type="ECO:0000256" key="6">
    <source>
        <dbReference type="ARBA" id="ARBA00022801"/>
    </source>
</evidence>
<evidence type="ECO:0000256" key="5">
    <source>
        <dbReference type="ARBA" id="ARBA00022605"/>
    </source>
</evidence>
<dbReference type="eggNOG" id="COG0118">
    <property type="taxonomic scope" value="Bacteria"/>
</dbReference>
<keyword evidence="7 12" id="KW-0315">Glutamine amidotransferase</keyword>
<dbReference type="PANTHER" id="PTHR42701:SF1">
    <property type="entry name" value="IMIDAZOLE GLYCEROL PHOSPHATE SYNTHASE SUBUNIT HISH"/>
    <property type="match status" value="1"/>
</dbReference>
<evidence type="ECO:0000256" key="3">
    <source>
        <dbReference type="ARBA" id="ARBA00011152"/>
    </source>
</evidence>
<evidence type="ECO:0000256" key="13">
    <source>
        <dbReference type="PIRSR" id="PIRSR000495-1"/>
    </source>
</evidence>
<dbReference type="UniPathway" id="UPA00031">
    <property type="reaction ID" value="UER00010"/>
</dbReference>
<dbReference type="GO" id="GO:0016829">
    <property type="term" value="F:lyase activity"/>
    <property type="evidence" value="ECO:0007669"/>
    <property type="project" value="UniProtKB-KW"/>
</dbReference>
<keyword evidence="6 12" id="KW-0378">Hydrolase</keyword>
<evidence type="ECO:0000256" key="9">
    <source>
        <dbReference type="ARBA" id="ARBA00023239"/>
    </source>
</evidence>
<dbReference type="PROSITE" id="PS51273">
    <property type="entry name" value="GATASE_TYPE_1"/>
    <property type="match status" value="1"/>
</dbReference>
<dbReference type="PANTHER" id="PTHR42701">
    <property type="entry name" value="IMIDAZOLE GLYCEROL PHOSPHATE SYNTHASE SUBUNIT HISH"/>
    <property type="match status" value="1"/>
</dbReference>
<feature type="domain" description="Glutamine amidotransferase" evidence="14">
    <location>
        <begin position="3"/>
        <end position="196"/>
    </location>
</feature>
<name>C0GFZ7_DETAL</name>
<dbReference type="InterPro" id="IPR029062">
    <property type="entry name" value="Class_I_gatase-like"/>
</dbReference>
<evidence type="ECO:0000256" key="11">
    <source>
        <dbReference type="ARBA" id="ARBA00049534"/>
    </source>
</evidence>
<organism evidence="15 16">
    <name type="scientific">Dethiobacter alkaliphilus AHT 1</name>
    <dbReference type="NCBI Taxonomy" id="555088"/>
    <lineage>
        <taxon>Bacteria</taxon>
        <taxon>Bacillati</taxon>
        <taxon>Bacillota</taxon>
        <taxon>Dethiobacteria</taxon>
        <taxon>Dethiobacterales</taxon>
        <taxon>Dethiobacteraceae</taxon>
        <taxon>Dethiobacter</taxon>
    </lineage>
</organism>
<keyword evidence="16" id="KW-1185">Reference proteome</keyword>
<dbReference type="GO" id="GO:0004359">
    <property type="term" value="F:glutaminase activity"/>
    <property type="evidence" value="ECO:0007669"/>
    <property type="project" value="UniProtKB-EC"/>
</dbReference>
<keyword evidence="4 12" id="KW-0963">Cytoplasm</keyword>
<feature type="active site" evidence="12 13">
    <location>
        <position position="181"/>
    </location>
</feature>
<comment type="catalytic activity">
    <reaction evidence="10 12">
        <text>5-[(5-phospho-1-deoxy-D-ribulos-1-ylimino)methylamino]-1-(5-phospho-beta-D-ribosyl)imidazole-4-carboxamide + L-glutamine = D-erythro-1-(imidazol-4-yl)glycerol 3-phosphate + 5-amino-1-(5-phospho-beta-D-ribosyl)imidazole-4-carboxamide + L-glutamate + H(+)</text>
        <dbReference type="Rhea" id="RHEA:24793"/>
        <dbReference type="ChEBI" id="CHEBI:15378"/>
        <dbReference type="ChEBI" id="CHEBI:29985"/>
        <dbReference type="ChEBI" id="CHEBI:58278"/>
        <dbReference type="ChEBI" id="CHEBI:58359"/>
        <dbReference type="ChEBI" id="CHEBI:58475"/>
        <dbReference type="ChEBI" id="CHEBI:58525"/>
        <dbReference type="EC" id="4.3.2.10"/>
    </reaction>
</comment>
<keyword evidence="15" id="KW-0808">Transferase</keyword>
<comment type="caution">
    <text evidence="15">The sequence shown here is derived from an EMBL/GenBank/DDBJ whole genome shotgun (WGS) entry which is preliminary data.</text>
</comment>
<dbReference type="EC" id="4.3.2.10" evidence="12"/>
<evidence type="ECO:0000256" key="8">
    <source>
        <dbReference type="ARBA" id="ARBA00023102"/>
    </source>
</evidence>
<dbReference type="InterPro" id="IPR017926">
    <property type="entry name" value="GATASE"/>
</dbReference>
<dbReference type="RefSeq" id="WP_008516136.1">
    <property type="nucleotide sequence ID" value="NZ_ACJM01000006.1"/>
</dbReference>
<dbReference type="CDD" id="cd01748">
    <property type="entry name" value="GATase1_IGP_Synthase"/>
    <property type="match status" value="1"/>
</dbReference>
<dbReference type="GO" id="GO:0005737">
    <property type="term" value="C:cytoplasm"/>
    <property type="evidence" value="ECO:0007669"/>
    <property type="project" value="UniProtKB-SubCell"/>
</dbReference>
<dbReference type="GO" id="GO:0000107">
    <property type="term" value="F:imidazoleglycerol-phosphate synthase activity"/>
    <property type="evidence" value="ECO:0007669"/>
    <property type="project" value="UniProtKB-UniRule"/>
</dbReference>
<dbReference type="Gene3D" id="3.40.50.880">
    <property type="match status" value="1"/>
</dbReference>
<dbReference type="PROSITE" id="PS51274">
    <property type="entry name" value="GATASE_COBBQ"/>
    <property type="match status" value="1"/>
</dbReference>
<reference evidence="15 16" key="1">
    <citation type="submission" date="2009-02" db="EMBL/GenBank/DDBJ databases">
        <title>Sequencing of the draft genome and assembly of Dethiobacter alkaliphilus AHT 1.</title>
        <authorList>
            <consortium name="US DOE Joint Genome Institute (JGI-PGF)"/>
            <person name="Lucas S."/>
            <person name="Copeland A."/>
            <person name="Lapidus A."/>
            <person name="Glavina del Rio T."/>
            <person name="Dalin E."/>
            <person name="Tice H."/>
            <person name="Bruce D."/>
            <person name="Goodwin L."/>
            <person name="Pitluck S."/>
            <person name="Larimer F."/>
            <person name="Land M.L."/>
            <person name="Hauser L."/>
            <person name="Muyzer G."/>
        </authorList>
    </citation>
    <scope>NUCLEOTIDE SEQUENCE [LARGE SCALE GENOMIC DNA]</scope>
    <source>
        <strain evidence="15 16">AHT 1</strain>
    </source>
</reference>
<proteinExistence type="inferred from homology"/>
<evidence type="ECO:0000313" key="15">
    <source>
        <dbReference type="EMBL" id="EEG77686.1"/>
    </source>
</evidence>
<evidence type="ECO:0000259" key="14">
    <source>
        <dbReference type="Pfam" id="PF00117"/>
    </source>
</evidence>
<dbReference type="InterPro" id="IPR010139">
    <property type="entry name" value="Imidazole-glycPsynth_HisH"/>
</dbReference>
<accession>C0GFZ7</accession>
<evidence type="ECO:0000256" key="12">
    <source>
        <dbReference type="HAMAP-Rule" id="MF_00278"/>
    </source>
</evidence>
<gene>
    <name evidence="12" type="primary">hisH</name>
    <name evidence="15" type="ORF">DealDRAFT_1406</name>
</gene>
<dbReference type="AlphaFoldDB" id="C0GFZ7"/>
<evidence type="ECO:0000256" key="4">
    <source>
        <dbReference type="ARBA" id="ARBA00022490"/>
    </source>
</evidence>
<keyword evidence="5 12" id="KW-0028">Amino-acid biosynthesis</keyword>
<feature type="active site" description="Nucleophile" evidence="12 13">
    <location>
        <position position="79"/>
    </location>
</feature>
<sequence>MIVIIDYGMGNLRSVQNGFAQAGFATVVSADPKDLVQADGLVLPGVGAFGQARESLQAEGLDKAIYQQVAKGVPLLGICLGHQLLFDSSEEMGEHRGLGLIPGEVVPFTGEVKVPQVGWNQLSIKRKHPLLNGIKDGDYFYFVHSYYVRPKDPAVNLATADYGSEFSAVVQKDNVFGIQFHPEKSSRLGLLILKNFGELVEC</sequence>
<comment type="subcellular location">
    <subcellularLocation>
        <location evidence="1 12">Cytoplasm</location>
    </subcellularLocation>
</comment>
<dbReference type="FunFam" id="3.40.50.880:FF:000009">
    <property type="entry name" value="Imidazole glycerol phosphate synthase subunit HisH"/>
    <property type="match status" value="1"/>
</dbReference>